<dbReference type="Gene3D" id="1.20.81.30">
    <property type="entry name" value="Type II secretion system (T2SS), domain F"/>
    <property type="match status" value="2"/>
</dbReference>
<comment type="similarity">
    <text evidence="2">Belongs to the GSP F family.</text>
</comment>
<keyword evidence="3" id="KW-1003">Cell membrane</keyword>
<dbReference type="Proteomes" id="UP000031631">
    <property type="component" value="Chromosome"/>
</dbReference>
<feature type="transmembrane region" description="Helical" evidence="8">
    <location>
        <begin position="374"/>
        <end position="397"/>
    </location>
</feature>
<evidence type="ECO:0000256" key="6">
    <source>
        <dbReference type="ARBA" id="ARBA00022989"/>
    </source>
</evidence>
<dbReference type="InterPro" id="IPR018076">
    <property type="entry name" value="T2SS_GspF_dom"/>
</dbReference>
<gene>
    <name evidence="10" type="ORF">TBH_C0474</name>
</gene>
<feature type="transmembrane region" description="Helical" evidence="8">
    <location>
        <begin position="167"/>
        <end position="190"/>
    </location>
</feature>
<dbReference type="InterPro" id="IPR003004">
    <property type="entry name" value="GspF/PilC"/>
</dbReference>
<dbReference type="KEGG" id="tbn:TBH_C0474"/>
<dbReference type="GO" id="GO:0005886">
    <property type="term" value="C:plasma membrane"/>
    <property type="evidence" value="ECO:0007669"/>
    <property type="project" value="UniProtKB-SubCell"/>
</dbReference>
<evidence type="ECO:0000256" key="8">
    <source>
        <dbReference type="SAM" id="Phobius"/>
    </source>
</evidence>
<keyword evidence="6 8" id="KW-1133">Transmembrane helix</keyword>
<dbReference type="GO" id="GO:0015628">
    <property type="term" value="P:protein secretion by the type II secretion system"/>
    <property type="evidence" value="ECO:0007669"/>
    <property type="project" value="TreeGrafter"/>
</dbReference>
<keyword evidence="5 8" id="KW-0812">Transmembrane</keyword>
<dbReference type="PANTHER" id="PTHR30012">
    <property type="entry name" value="GENERAL SECRETION PATHWAY PROTEIN"/>
    <property type="match status" value="1"/>
</dbReference>
<evidence type="ECO:0000259" key="9">
    <source>
        <dbReference type="Pfam" id="PF00482"/>
    </source>
</evidence>
<evidence type="ECO:0000313" key="10">
    <source>
        <dbReference type="EMBL" id="BAO43419.1"/>
    </source>
</evidence>
<evidence type="ECO:0000256" key="4">
    <source>
        <dbReference type="ARBA" id="ARBA00022519"/>
    </source>
</evidence>
<dbReference type="InterPro" id="IPR042094">
    <property type="entry name" value="T2SS_GspF_sf"/>
</dbReference>
<dbReference type="RefSeq" id="WP_041065083.1">
    <property type="nucleotide sequence ID" value="NZ_AP012273.1"/>
</dbReference>
<feature type="transmembrane region" description="Helical" evidence="8">
    <location>
        <begin position="210"/>
        <end position="236"/>
    </location>
</feature>
<dbReference type="PANTHER" id="PTHR30012:SF7">
    <property type="entry name" value="PROTEIN TRANSPORT PROTEIN HOFC HOMOLOG"/>
    <property type="match status" value="1"/>
</dbReference>
<protein>
    <submittedName>
        <fullName evidence="10">General secretion pathway protein F</fullName>
    </submittedName>
</protein>
<keyword evidence="7 8" id="KW-0472">Membrane</keyword>
<organism evidence="10 11">
    <name type="scientific">Thiolapillus brandeum</name>
    <dbReference type="NCBI Taxonomy" id="1076588"/>
    <lineage>
        <taxon>Bacteria</taxon>
        <taxon>Pseudomonadati</taxon>
        <taxon>Pseudomonadota</taxon>
        <taxon>Gammaproteobacteria</taxon>
        <taxon>Chromatiales</taxon>
        <taxon>Sedimenticolaceae</taxon>
        <taxon>Thiolapillus</taxon>
    </lineage>
</organism>
<dbReference type="PRINTS" id="PR00812">
    <property type="entry name" value="BCTERIALGSPF"/>
</dbReference>
<accession>A0A7U6JG68</accession>
<name>A0A7U6JG68_9GAMM</name>
<sequence length="402" mass="43345">MPQFSYKAVRANGEVVEGEMDAANEGALVSQLQAEGLMPIRTGRAGSGLKGLFRRRRPKVDQEQILHFTREVATLLEAGMTLDRALQILADLSEEQALARMIENIREKVQGGATLSAALEAQGKIFPPLYISMVKAGEAGGVLHNVLEKLAEYLERSKELRDDVRAALTYPTILLTVAGLSVIGLLVGVVPQFSQMFADMGKSLPLPTQIVVAVGNAMTHYWWMILAAILLFVAFAGQHFSRPEVKAVWDRRLLGWPLLGDLIAKVETARLTRTLAILLHNGLPLLGALNLVKDVINNTVIKASISDAADSLKRGKGLADPLIEDGVLPPLALQMIKVGEESGDLEPMLNKVADVFDKEVRASVKRLLTLLEPALIVGLGLIVAGIIASIMLAILGANDLAL</sequence>
<evidence type="ECO:0000313" key="11">
    <source>
        <dbReference type="Proteomes" id="UP000031631"/>
    </source>
</evidence>
<evidence type="ECO:0000256" key="7">
    <source>
        <dbReference type="ARBA" id="ARBA00023136"/>
    </source>
</evidence>
<evidence type="ECO:0000256" key="1">
    <source>
        <dbReference type="ARBA" id="ARBA00004429"/>
    </source>
</evidence>
<dbReference type="FunFam" id="1.20.81.30:FF:000001">
    <property type="entry name" value="Type II secretion system protein F"/>
    <property type="match status" value="2"/>
</dbReference>
<keyword evidence="4" id="KW-0997">Cell inner membrane</keyword>
<proteinExistence type="inferred from homology"/>
<dbReference type="Pfam" id="PF00482">
    <property type="entry name" value="T2SSF"/>
    <property type="match status" value="2"/>
</dbReference>
<dbReference type="AlphaFoldDB" id="A0A7U6JG68"/>
<feature type="domain" description="Type II secretion system protein GspF" evidence="9">
    <location>
        <begin position="272"/>
        <end position="392"/>
    </location>
</feature>
<evidence type="ECO:0000256" key="2">
    <source>
        <dbReference type="ARBA" id="ARBA00005745"/>
    </source>
</evidence>
<reference evidence="10 11" key="1">
    <citation type="journal article" date="2014" name="PLoS ONE">
        <title>Physiological and genomic features of a novel sulfur-oxidizing gammaproteobacterium belonging to a previously uncultivated symbiotic lineage isolated from a hydrothermal vent.</title>
        <authorList>
            <person name="Nunoura T."/>
            <person name="Takaki Y."/>
            <person name="Kazama H."/>
            <person name="Kakuta J."/>
            <person name="Shimamura S."/>
            <person name="Makita H."/>
            <person name="Hirai M."/>
            <person name="Miyazaki M."/>
            <person name="Takai K."/>
        </authorList>
    </citation>
    <scope>NUCLEOTIDE SEQUENCE [LARGE SCALE GENOMIC DNA]</scope>
    <source>
        <strain evidence="10 11">Hiromi1</strain>
    </source>
</reference>
<keyword evidence="11" id="KW-1185">Reference proteome</keyword>
<evidence type="ECO:0000256" key="3">
    <source>
        <dbReference type="ARBA" id="ARBA00022475"/>
    </source>
</evidence>
<dbReference type="EMBL" id="AP012273">
    <property type="protein sequence ID" value="BAO43419.1"/>
    <property type="molecule type" value="Genomic_DNA"/>
</dbReference>
<comment type="subcellular location">
    <subcellularLocation>
        <location evidence="1">Cell inner membrane</location>
        <topology evidence="1">Multi-pass membrane protein</topology>
    </subcellularLocation>
</comment>
<dbReference type="OrthoDB" id="9805682at2"/>
<feature type="domain" description="Type II secretion system protein GspF" evidence="9">
    <location>
        <begin position="68"/>
        <end position="191"/>
    </location>
</feature>
<evidence type="ECO:0000256" key="5">
    <source>
        <dbReference type="ARBA" id="ARBA00022692"/>
    </source>
</evidence>